<dbReference type="EMBL" id="BJMD01000034">
    <property type="protein sequence ID" value="GEB21082.1"/>
    <property type="molecule type" value="Genomic_DNA"/>
</dbReference>
<organism evidence="1 2">
    <name type="scientific">Paenarthrobacter aurescens</name>
    <name type="common">Arthrobacter aurescens</name>
    <dbReference type="NCBI Taxonomy" id="43663"/>
    <lineage>
        <taxon>Bacteria</taxon>
        <taxon>Bacillati</taxon>
        <taxon>Actinomycetota</taxon>
        <taxon>Actinomycetes</taxon>
        <taxon>Micrococcales</taxon>
        <taxon>Micrococcaceae</taxon>
        <taxon>Paenarthrobacter</taxon>
    </lineage>
</organism>
<sequence length="145" mass="16230">MATYRVTTLVAAPPQRVFAMWTDLDRFSEWIGGVTRVTDRTGPPNQAGSRYTVWFGRMASPTQILAAEPPRHIRTRFGNAILKGESDVRFTAEGQGTRIHQEFVTRGFIAGIFGRLFALGSYKGSFQGELETFRKLVEKEASGRD</sequence>
<keyword evidence="2" id="KW-1185">Reference proteome</keyword>
<dbReference type="GeneID" id="97299421"/>
<evidence type="ECO:0008006" key="3">
    <source>
        <dbReference type="Google" id="ProtNLM"/>
    </source>
</evidence>
<proteinExistence type="predicted"/>
<reference evidence="1 2" key="1">
    <citation type="submission" date="2019-06" db="EMBL/GenBank/DDBJ databases">
        <title>Whole genome shotgun sequence of Paenarthrobacter aurescens NBRC 12136.</title>
        <authorList>
            <person name="Hosoyama A."/>
            <person name="Uohara A."/>
            <person name="Ohji S."/>
            <person name="Ichikawa N."/>
        </authorList>
    </citation>
    <scope>NUCLEOTIDE SEQUENCE [LARGE SCALE GENOMIC DNA]</scope>
    <source>
        <strain evidence="1 2">NBRC 12136</strain>
    </source>
</reference>
<comment type="caution">
    <text evidence="1">The sequence shown here is derived from an EMBL/GenBank/DDBJ whole genome shotgun (WGS) entry which is preliminary data.</text>
</comment>
<accession>A0A4Y3NH82</accession>
<gene>
    <name evidence="1" type="ORF">AAU01_38370</name>
</gene>
<evidence type="ECO:0000313" key="1">
    <source>
        <dbReference type="EMBL" id="GEB21082.1"/>
    </source>
</evidence>
<dbReference type="OrthoDB" id="1524368at2"/>
<dbReference type="Pfam" id="PF10604">
    <property type="entry name" value="Polyketide_cyc2"/>
    <property type="match status" value="1"/>
</dbReference>
<dbReference type="AlphaFoldDB" id="A0A4Y3NH82"/>
<dbReference type="CDD" id="cd07814">
    <property type="entry name" value="SRPBCC_CalC_Aha1-like"/>
    <property type="match status" value="1"/>
</dbReference>
<dbReference type="InterPro" id="IPR019587">
    <property type="entry name" value="Polyketide_cyclase/dehydratase"/>
</dbReference>
<dbReference type="RefSeq" id="WP_141286405.1">
    <property type="nucleotide sequence ID" value="NZ_BJMD01000034.1"/>
</dbReference>
<evidence type="ECO:0000313" key="2">
    <source>
        <dbReference type="Proteomes" id="UP000317715"/>
    </source>
</evidence>
<name>A0A4Y3NH82_PAEAU</name>
<dbReference type="SUPFAM" id="SSF55961">
    <property type="entry name" value="Bet v1-like"/>
    <property type="match status" value="1"/>
</dbReference>
<dbReference type="Proteomes" id="UP000317715">
    <property type="component" value="Unassembled WGS sequence"/>
</dbReference>
<dbReference type="Gene3D" id="3.30.530.20">
    <property type="match status" value="1"/>
</dbReference>
<protein>
    <recommendedName>
        <fullName evidence="3">Polyketide cyclase</fullName>
    </recommendedName>
</protein>
<dbReference type="InterPro" id="IPR023393">
    <property type="entry name" value="START-like_dom_sf"/>
</dbReference>